<proteinExistence type="predicted"/>
<keyword evidence="1" id="KW-1185">Reference proteome</keyword>
<reference evidence="2" key="1">
    <citation type="submission" date="2022-11" db="UniProtKB">
        <authorList>
            <consortium name="WormBaseParasite"/>
        </authorList>
    </citation>
    <scope>IDENTIFICATION</scope>
</reference>
<accession>A0A915HFZ5</accession>
<evidence type="ECO:0000313" key="1">
    <source>
        <dbReference type="Proteomes" id="UP000887565"/>
    </source>
</evidence>
<sequence length="94" mass="9895">MTRAVTACGLVKAVTDVVLICALYDRGRIIESVALGASLCTVATAEVDLAAALEKRRICWAAEPYSVGGDQWKVYGRSSGLVIGPCYGDGRNSD</sequence>
<evidence type="ECO:0000313" key="2">
    <source>
        <dbReference type="WBParaSite" id="nRc.2.0.1.t00570-RA"/>
    </source>
</evidence>
<dbReference type="WBParaSite" id="nRc.2.0.1.t00570-RA">
    <property type="protein sequence ID" value="nRc.2.0.1.t00570-RA"/>
    <property type="gene ID" value="nRc.2.0.1.g00570"/>
</dbReference>
<name>A0A915HFZ5_ROMCU</name>
<protein>
    <submittedName>
        <fullName evidence="2">Uncharacterized protein</fullName>
    </submittedName>
</protein>
<dbReference type="AlphaFoldDB" id="A0A915HFZ5"/>
<dbReference type="Proteomes" id="UP000887565">
    <property type="component" value="Unplaced"/>
</dbReference>
<organism evidence="1 2">
    <name type="scientific">Romanomermis culicivorax</name>
    <name type="common">Nematode worm</name>
    <dbReference type="NCBI Taxonomy" id="13658"/>
    <lineage>
        <taxon>Eukaryota</taxon>
        <taxon>Metazoa</taxon>
        <taxon>Ecdysozoa</taxon>
        <taxon>Nematoda</taxon>
        <taxon>Enoplea</taxon>
        <taxon>Dorylaimia</taxon>
        <taxon>Mermithida</taxon>
        <taxon>Mermithoidea</taxon>
        <taxon>Mermithidae</taxon>
        <taxon>Romanomermis</taxon>
    </lineage>
</organism>